<dbReference type="Pfam" id="PF03748">
    <property type="entry name" value="FliL"/>
    <property type="match status" value="1"/>
</dbReference>
<keyword evidence="10" id="KW-0997">Cell inner membrane</keyword>
<dbReference type="Proteomes" id="UP000078272">
    <property type="component" value="Unassembled WGS sequence"/>
</dbReference>
<comment type="function">
    <text evidence="1 10">Controls the rotational direction of flagella during chemotaxis.</text>
</comment>
<evidence type="ECO:0000256" key="11">
    <source>
        <dbReference type="SAM" id="MobiDB-lite"/>
    </source>
</evidence>
<comment type="subcellular location">
    <subcellularLocation>
        <location evidence="10">Cell inner membrane</location>
    </subcellularLocation>
    <subcellularLocation>
        <location evidence="2">Cell membrane</location>
        <topology evidence="2">Single-pass membrane protein</topology>
    </subcellularLocation>
</comment>
<evidence type="ECO:0000256" key="4">
    <source>
        <dbReference type="ARBA" id="ARBA00022475"/>
    </source>
</evidence>
<evidence type="ECO:0000256" key="5">
    <source>
        <dbReference type="ARBA" id="ARBA00022500"/>
    </source>
</evidence>
<keyword evidence="8 10" id="KW-1133">Transmembrane helix</keyword>
<dbReference type="STRING" id="401562.NS365_14210"/>
<evidence type="ECO:0000256" key="8">
    <source>
        <dbReference type="ARBA" id="ARBA00022989"/>
    </source>
</evidence>
<evidence type="ECO:0000313" key="13">
    <source>
        <dbReference type="Proteomes" id="UP000078272"/>
    </source>
</evidence>
<evidence type="ECO:0000256" key="2">
    <source>
        <dbReference type="ARBA" id="ARBA00004162"/>
    </source>
</evidence>
<protein>
    <recommendedName>
        <fullName evidence="10">Flagellar protein FliL</fullName>
    </recommendedName>
</protein>
<dbReference type="AlphaFoldDB" id="A0A175R8G2"/>
<proteinExistence type="inferred from homology"/>
<sequence>MTDLTPEALAILAGGDPKAKKGGKMQMIAVVAGLTLLAAGGGAALGFLLKPAPMPAPDASAAEAHPADAAHGEAKPAEGGHGESAKAETGEHGSLANKEAKGEPPKESFVTIPAILTDLSSPVGAQARLEMGLVLRQQGTEKVDEAALTNQVQADTLVFLRTLELAQIEGSRGLLHLKEDLLERARLRSPAVVDVTVRSLVVK</sequence>
<name>A0A175R8G2_9HYPH</name>
<dbReference type="GO" id="GO:0006935">
    <property type="term" value="P:chemotaxis"/>
    <property type="evidence" value="ECO:0007669"/>
    <property type="project" value="UniProtKB-KW"/>
</dbReference>
<evidence type="ECO:0000256" key="10">
    <source>
        <dbReference type="RuleBase" id="RU364125"/>
    </source>
</evidence>
<feature type="compositionally biased region" description="Basic and acidic residues" evidence="11">
    <location>
        <begin position="65"/>
        <end position="91"/>
    </location>
</feature>
<feature type="transmembrane region" description="Helical" evidence="10">
    <location>
        <begin position="27"/>
        <end position="49"/>
    </location>
</feature>
<dbReference type="InterPro" id="IPR005503">
    <property type="entry name" value="FliL"/>
</dbReference>
<dbReference type="OrthoDB" id="7908910at2"/>
<keyword evidence="6 10" id="KW-0812">Transmembrane</keyword>
<evidence type="ECO:0000256" key="3">
    <source>
        <dbReference type="ARBA" id="ARBA00008281"/>
    </source>
</evidence>
<evidence type="ECO:0000256" key="1">
    <source>
        <dbReference type="ARBA" id="ARBA00002254"/>
    </source>
</evidence>
<feature type="region of interest" description="Disordered" evidence="11">
    <location>
        <begin position="55"/>
        <end position="106"/>
    </location>
</feature>
<evidence type="ECO:0000313" key="12">
    <source>
        <dbReference type="EMBL" id="KTQ95505.1"/>
    </source>
</evidence>
<dbReference type="PATRIC" id="fig|401562.3.peg.1865"/>
<keyword evidence="4" id="KW-1003">Cell membrane</keyword>
<reference evidence="12 13" key="1">
    <citation type="journal article" date="2016" name="Front. Microbiol.">
        <title>Genomic Resource of Rice Seed Associated Bacteria.</title>
        <authorList>
            <person name="Midha S."/>
            <person name="Bansal K."/>
            <person name="Sharma S."/>
            <person name="Kumar N."/>
            <person name="Patil P.P."/>
            <person name="Chaudhry V."/>
            <person name="Patil P.B."/>
        </authorList>
    </citation>
    <scope>NUCLEOTIDE SEQUENCE [LARGE SCALE GENOMIC DNA]</scope>
    <source>
        <strain evidence="12 13">NS226</strain>
    </source>
</reference>
<dbReference type="GO" id="GO:0005886">
    <property type="term" value="C:plasma membrane"/>
    <property type="evidence" value="ECO:0007669"/>
    <property type="project" value="UniProtKB-SubCell"/>
</dbReference>
<dbReference type="GO" id="GO:0071973">
    <property type="term" value="P:bacterial-type flagellum-dependent cell motility"/>
    <property type="evidence" value="ECO:0007669"/>
    <property type="project" value="InterPro"/>
</dbReference>
<dbReference type="RefSeq" id="WP_058635130.1">
    <property type="nucleotide sequence ID" value="NZ_LDPZ01000022.1"/>
</dbReference>
<accession>A0A175R8G2</accession>
<keyword evidence="5 10" id="KW-0145">Chemotaxis</keyword>
<comment type="similarity">
    <text evidence="3 10">Belongs to the FliL family.</text>
</comment>
<dbReference type="GO" id="GO:0009425">
    <property type="term" value="C:bacterial-type flagellum basal body"/>
    <property type="evidence" value="ECO:0007669"/>
    <property type="project" value="InterPro"/>
</dbReference>
<keyword evidence="7 10" id="KW-0283">Flagellar rotation</keyword>
<keyword evidence="9 10" id="KW-0472">Membrane</keyword>
<evidence type="ECO:0000256" key="9">
    <source>
        <dbReference type="ARBA" id="ARBA00023136"/>
    </source>
</evidence>
<evidence type="ECO:0000256" key="7">
    <source>
        <dbReference type="ARBA" id="ARBA00022779"/>
    </source>
</evidence>
<feature type="compositionally biased region" description="Low complexity" evidence="11">
    <location>
        <begin position="55"/>
        <end position="64"/>
    </location>
</feature>
<comment type="caution">
    <text evidence="12">The sequence shown here is derived from an EMBL/GenBank/DDBJ whole genome shotgun (WGS) entry which is preliminary data.</text>
</comment>
<gene>
    <name evidence="12" type="ORF">NS226_11710</name>
</gene>
<evidence type="ECO:0000256" key="6">
    <source>
        <dbReference type="ARBA" id="ARBA00022692"/>
    </source>
</evidence>
<dbReference type="EMBL" id="LDPZ01000022">
    <property type="protein sequence ID" value="KTQ95505.1"/>
    <property type="molecule type" value="Genomic_DNA"/>
</dbReference>
<organism evidence="12 13">
    <name type="scientific">Aureimonas ureilytica</name>
    <dbReference type="NCBI Taxonomy" id="401562"/>
    <lineage>
        <taxon>Bacteria</taxon>
        <taxon>Pseudomonadati</taxon>
        <taxon>Pseudomonadota</taxon>
        <taxon>Alphaproteobacteria</taxon>
        <taxon>Hyphomicrobiales</taxon>
        <taxon>Aurantimonadaceae</taxon>
        <taxon>Aureimonas</taxon>
    </lineage>
</organism>